<comment type="caution">
    <text evidence="1">The sequence shown here is derived from an EMBL/GenBank/DDBJ whole genome shotgun (WGS) entry which is preliminary data.</text>
</comment>
<dbReference type="Proteomes" id="UP001159428">
    <property type="component" value="Unassembled WGS sequence"/>
</dbReference>
<dbReference type="SUPFAM" id="SSF48452">
    <property type="entry name" value="TPR-like"/>
    <property type="match status" value="1"/>
</dbReference>
<dbReference type="Gene3D" id="1.25.40.10">
    <property type="entry name" value="Tetratricopeptide repeat domain"/>
    <property type="match status" value="1"/>
</dbReference>
<dbReference type="InterPro" id="IPR011990">
    <property type="entry name" value="TPR-like_helical_dom_sf"/>
</dbReference>
<dbReference type="AlphaFoldDB" id="A0AAU9VV34"/>
<reference evidence="1 2" key="1">
    <citation type="submission" date="2022-05" db="EMBL/GenBank/DDBJ databases">
        <authorList>
            <consortium name="Genoscope - CEA"/>
            <person name="William W."/>
        </authorList>
    </citation>
    <scope>NUCLEOTIDE SEQUENCE [LARGE SCALE GENOMIC DNA]</scope>
</reference>
<evidence type="ECO:0008006" key="3">
    <source>
        <dbReference type="Google" id="ProtNLM"/>
    </source>
</evidence>
<dbReference type="Pfam" id="PF13424">
    <property type="entry name" value="TPR_12"/>
    <property type="match status" value="1"/>
</dbReference>
<evidence type="ECO:0000313" key="1">
    <source>
        <dbReference type="EMBL" id="CAH3038731.1"/>
    </source>
</evidence>
<accession>A0AAU9VV34</accession>
<feature type="non-terminal residue" evidence="1">
    <location>
        <position position="1"/>
    </location>
</feature>
<organism evidence="1 2">
    <name type="scientific">Pocillopora meandrina</name>
    <dbReference type="NCBI Taxonomy" id="46732"/>
    <lineage>
        <taxon>Eukaryota</taxon>
        <taxon>Metazoa</taxon>
        <taxon>Cnidaria</taxon>
        <taxon>Anthozoa</taxon>
        <taxon>Hexacorallia</taxon>
        <taxon>Scleractinia</taxon>
        <taxon>Astrocoeniina</taxon>
        <taxon>Pocilloporidae</taxon>
        <taxon>Pocillopora</taxon>
    </lineage>
</organism>
<gene>
    <name evidence="1" type="ORF">PMEA_00021876</name>
</gene>
<keyword evidence="2" id="KW-1185">Reference proteome</keyword>
<protein>
    <recommendedName>
        <fullName evidence="3">Kinesin light chain</fullName>
    </recommendedName>
</protein>
<sequence length="106" mass="12279">SYRLSGDHQKAIAIWKENTLPVYEEQLGSEQDYIEQAERYFRKAQELRKRLLGHHQDTARSCVQLSDVLVLRGQFDEALEELDEALVIQNDILGPNHKITKDTVSK</sequence>
<feature type="non-terminal residue" evidence="1">
    <location>
        <position position="106"/>
    </location>
</feature>
<dbReference type="EMBL" id="CALNXJ010000004">
    <property type="protein sequence ID" value="CAH3038731.1"/>
    <property type="molecule type" value="Genomic_DNA"/>
</dbReference>
<evidence type="ECO:0000313" key="2">
    <source>
        <dbReference type="Proteomes" id="UP001159428"/>
    </source>
</evidence>
<proteinExistence type="predicted"/>
<name>A0AAU9VV34_9CNID</name>